<comment type="caution">
    <text evidence="1">The sequence shown here is derived from an EMBL/GenBank/DDBJ whole genome shotgun (WGS) entry which is preliminary data.</text>
</comment>
<gene>
    <name evidence="1" type="ORF">COJ15_21660</name>
</gene>
<evidence type="ECO:0000313" key="1">
    <source>
        <dbReference type="EMBL" id="PFJ36944.1"/>
    </source>
</evidence>
<proteinExistence type="predicted"/>
<dbReference type="AlphaFoldDB" id="A0A9X6WKM4"/>
<dbReference type="Proteomes" id="UP000224003">
    <property type="component" value="Unassembled WGS sequence"/>
</dbReference>
<reference evidence="1 2" key="1">
    <citation type="submission" date="2017-09" db="EMBL/GenBank/DDBJ databases">
        <title>Large-scale bioinformatics analysis of Bacillus genomes uncovers conserved roles of natural products in bacterial physiology.</title>
        <authorList>
            <consortium name="Agbiome Team Llc"/>
            <person name="Bleich R.M."/>
            <person name="Grubbs K.J."/>
            <person name="Santa Maria K.C."/>
            <person name="Allen S.E."/>
            <person name="Farag S."/>
            <person name="Shank E.A."/>
            <person name="Bowers A."/>
        </authorList>
    </citation>
    <scope>NUCLEOTIDE SEQUENCE [LARGE SCALE GENOMIC DNA]</scope>
    <source>
        <strain evidence="1 2">AFS085496</strain>
    </source>
</reference>
<organism evidence="1 2">
    <name type="scientific">Bacillus thuringiensis</name>
    <dbReference type="NCBI Taxonomy" id="1428"/>
    <lineage>
        <taxon>Bacteria</taxon>
        <taxon>Bacillati</taxon>
        <taxon>Bacillota</taxon>
        <taxon>Bacilli</taxon>
        <taxon>Bacillales</taxon>
        <taxon>Bacillaceae</taxon>
        <taxon>Bacillus</taxon>
        <taxon>Bacillus cereus group</taxon>
    </lineage>
</organism>
<dbReference type="EMBL" id="NUVX01000036">
    <property type="protein sequence ID" value="PFJ36944.1"/>
    <property type="molecule type" value="Genomic_DNA"/>
</dbReference>
<protein>
    <submittedName>
        <fullName evidence="1">Uncharacterized protein</fullName>
    </submittedName>
</protein>
<sequence>MSKAFNIIDLEEISTNRKDEVVEVLRLPFNRFSEAAGSIKDAIANGKTNICTIDENGLQKEENKI</sequence>
<name>A0A9X6WKM4_BACTU</name>
<accession>A0A9X6WKM4</accession>
<evidence type="ECO:0000313" key="2">
    <source>
        <dbReference type="Proteomes" id="UP000224003"/>
    </source>
</evidence>